<reference evidence="1" key="1">
    <citation type="submission" date="2018-04" db="EMBL/GenBank/DDBJ databases">
        <title>Whole genome sequencing of Hypsizygus marmoreus.</title>
        <authorList>
            <person name="Choi I.-G."/>
            <person name="Min B."/>
            <person name="Kim J.-G."/>
            <person name="Kim S."/>
            <person name="Oh Y.-L."/>
            <person name="Kong W.-S."/>
            <person name="Park H."/>
            <person name="Jeong J."/>
            <person name="Song E.-S."/>
        </authorList>
    </citation>
    <scope>NUCLEOTIDE SEQUENCE [LARGE SCALE GENOMIC DNA]</scope>
    <source>
        <strain evidence="1">51987-8</strain>
    </source>
</reference>
<organism evidence="1 2">
    <name type="scientific">Hypsizygus marmoreus</name>
    <name type="common">White beech mushroom</name>
    <name type="synonym">Agaricus marmoreus</name>
    <dbReference type="NCBI Taxonomy" id="39966"/>
    <lineage>
        <taxon>Eukaryota</taxon>
        <taxon>Fungi</taxon>
        <taxon>Dikarya</taxon>
        <taxon>Basidiomycota</taxon>
        <taxon>Agaricomycotina</taxon>
        <taxon>Agaricomycetes</taxon>
        <taxon>Agaricomycetidae</taxon>
        <taxon>Agaricales</taxon>
        <taxon>Tricholomatineae</taxon>
        <taxon>Lyophyllaceae</taxon>
        <taxon>Hypsizygus</taxon>
    </lineage>
</organism>
<gene>
    <name evidence="1" type="ORF">Hypma_008321</name>
</gene>
<proteinExistence type="predicted"/>
<evidence type="ECO:0000313" key="2">
    <source>
        <dbReference type="Proteomes" id="UP000076154"/>
    </source>
</evidence>
<name>A0A369JT77_HYPMA</name>
<dbReference type="AlphaFoldDB" id="A0A369JT77"/>
<protein>
    <submittedName>
        <fullName evidence="1">Uncharacterized protein</fullName>
    </submittedName>
</protein>
<comment type="caution">
    <text evidence="1">The sequence shown here is derived from an EMBL/GenBank/DDBJ whole genome shotgun (WGS) entry which is preliminary data.</text>
</comment>
<accession>A0A369JT77</accession>
<sequence>MPAPLQNDNDPPNGPRMPMKFDLPWSQLTSLKLVDPAIIPMHVPSILAQCINLIECHFSLGRGIFDSNNATGSTPTTQPTAILEHLVSLTIEWKHMLFSDTPGGILPILDAVALPSLTK</sequence>
<keyword evidence="2" id="KW-1185">Reference proteome</keyword>
<dbReference type="EMBL" id="LUEZ02000043">
    <property type="protein sequence ID" value="RDB24552.1"/>
    <property type="molecule type" value="Genomic_DNA"/>
</dbReference>
<evidence type="ECO:0000313" key="1">
    <source>
        <dbReference type="EMBL" id="RDB24552.1"/>
    </source>
</evidence>
<dbReference type="Proteomes" id="UP000076154">
    <property type="component" value="Unassembled WGS sequence"/>
</dbReference>
<dbReference type="InParanoid" id="A0A369JT77"/>